<keyword evidence="1 5" id="KW-0808">Transferase</keyword>
<dbReference type="InterPro" id="IPR017557">
    <property type="entry name" value="Holo-ACP_synthase"/>
</dbReference>
<reference evidence="5" key="1">
    <citation type="submission" date="2023-07" db="EMBL/GenBank/DDBJ databases">
        <title>Genomic Encyclopedia of Type Strains, Phase IV (KMG-IV): sequencing the most valuable type-strain genomes for metagenomic binning, comparative biology and taxonomic classification.</title>
        <authorList>
            <person name="Goeker M."/>
        </authorList>
    </citation>
    <scope>NUCLEOTIDE SEQUENCE</scope>
    <source>
        <strain evidence="5">DSM 19569</strain>
    </source>
</reference>
<dbReference type="EMBL" id="JAUSWL010000002">
    <property type="protein sequence ID" value="MDQ0542995.1"/>
    <property type="molecule type" value="Genomic_DNA"/>
</dbReference>
<dbReference type="InterPro" id="IPR048903">
    <property type="entry name" value="MdcG_N"/>
</dbReference>
<dbReference type="GO" id="GO:0016779">
    <property type="term" value="F:nucleotidyltransferase activity"/>
    <property type="evidence" value="ECO:0007669"/>
    <property type="project" value="UniProtKB-KW"/>
</dbReference>
<proteinExistence type="predicted"/>
<protein>
    <submittedName>
        <fullName evidence="5">Phosphoribosyl-dephospho-CoA transferase</fullName>
        <ecNumber evidence="5">2.7.7.66</ecNumber>
    </submittedName>
</protein>
<dbReference type="AlphaFoldDB" id="A0AAJ1WVS5"/>
<dbReference type="EC" id="2.7.7.66" evidence="5"/>
<feature type="domain" description="Phosphoribosyl-dephospho-CoA transferase MdcG N-terminal" evidence="4">
    <location>
        <begin position="16"/>
        <end position="94"/>
    </location>
</feature>
<evidence type="ECO:0000256" key="2">
    <source>
        <dbReference type="ARBA" id="ARBA00022695"/>
    </source>
</evidence>
<keyword evidence="2 5" id="KW-0548">Nucleotidyltransferase</keyword>
<dbReference type="Pfam" id="PF10620">
    <property type="entry name" value="MdcG"/>
    <property type="match status" value="1"/>
</dbReference>
<accession>A0AAJ1WVS5</accession>
<evidence type="ECO:0000313" key="6">
    <source>
        <dbReference type="Proteomes" id="UP001223420"/>
    </source>
</evidence>
<dbReference type="Proteomes" id="UP001223420">
    <property type="component" value="Unassembled WGS sequence"/>
</dbReference>
<evidence type="ECO:0000313" key="5">
    <source>
        <dbReference type="EMBL" id="MDQ0542995.1"/>
    </source>
</evidence>
<dbReference type="NCBIfam" id="TIGR03135">
    <property type="entry name" value="malonate_mdcG"/>
    <property type="match status" value="1"/>
</dbReference>
<comment type="caution">
    <text evidence="5">The sequence shown here is derived from an EMBL/GenBank/DDBJ whole genome shotgun (WGS) entry which is preliminary data.</text>
</comment>
<dbReference type="RefSeq" id="WP_230367003.1">
    <property type="nucleotide sequence ID" value="NZ_JAJALK010000008.1"/>
</dbReference>
<sequence>MPHPTIEPHRPDTVTRQDLVRADPDAWASWLRTREDLAGVPHLAGWAEAGRPLIVRRRVPGEGAAAVPLGLPLPPADGKRRIGLALPAEHLARLDGPSLAEAAAHAPAAWQATIAAIVALGERYGLNPRPFGGLLWQAVTGLTYLNAASDLDLLWPCQEPVSIGLLDELATIAVTAPMRLDGEILLPDGTGLHWREVRDAPEGGTVLAKGLDGLAMRPAAGLRTREPA</sequence>
<dbReference type="InterPro" id="IPR049180">
    <property type="entry name" value="MdcG_C"/>
</dbReference>
<evidence type="ECO:0000256" key="1">
    <source>
        <dbReference type="ARBA" id="ARBA00022679"/>
    </source>
</evidence>
<dbReference type="Pfam" id="PF20866">
    <property type="entry name" value="MdcG_N"/>
    <property type="match status" value="1"/>
</dbReference>
<feature type="domain" description="Phosphoribosyl-dephospho-CoA transferase MdcG C-terminal" evidence="3">
    <location>
        <begin position="98"/>
        <end position="218"/>
    </location>
</feature>
<evidence type="ECO:0000259" key="3">
    <source>
        <dbReference type="Pfam" id="PF10620"/>
    </source>
</evidence>
<organism evidence="5 6">
    <name type="scientific">Methylobacterium brachiatum</name>
    <dbReference type="NCBI Taxonomy" id="269660"/>
    <lineage>
        <taxon>Bacteria</taxon>
        <taxon>Pseudomonadati</taxon>
        <taxon>Pseudomonadota</taxon>
        <taxon>Alphaproteobacteria</taxon>
        <taxon>Hyphomicrobiales</taxon>
        <taxon>Methylobacteriaceae</taxon>
        <taxon>Methylobacterium</taxon>
    </lineage>
</organism>
<evidence type="ECO:0000259" key="4">
    <source>
        <dbReference type="Pfam" id="PF20866"/>
    </source>
</evidence>
<gene>
    <name evidence="5" type="ORF">QO001_001913</name>
</gene>
<name>A0AAJ1WVS5_9HYPH</name>